<evidence type="ECO:0000256" key="2">
    <source>
        <dbReference type="SAM" id="Phobius"/>
    </source>
</evidence>
<keyword evidence="4" id="KW-1185">Reference proteome</keyword>
<sequence length="112" mass="12033">MPVTPSAPAITGGWSSATHTSAPRPGIRRALGWLLGATALLLLMLFYSVVSEAVERADMRRTQQRAQFERNARCAALPPASRDLCMLTAAAPIDGRRESAAQRAAMLSARLE</sequence>
<dbReference type="Proteomes" id="UP000529637">
    <property type="component" value="Unassembled WGS sequence"/>
</dbReference>
<accession>A0A7Y6NKZ1</accession>
<dbReference type="EMBL" id="JABWMJ010000002">
    <property type="protein sequence ID" value="NUZ05082.1"/>
    <property type="molecule type" value="Genomic_DNA"/>
</dbReference>
<keyword evidence="2" id="KW-0472">Membrane</keyword>
<evidence type="ECO:0000313" key="4">
    <source>
        <dbReference type="Proteomes" id="UP000529637"/>
    </source>
</evidence>
<name>A0A7Y6NKZ1_9BURK</name>
<dbReference type="AlphaFoldDB" id="A0A7Y6NKZ1"/>
<protein>
    <submittedName>
        <fullName evidence="3">Uncharacterized protein</fullName>
    </submittedName>
</protein>
<dbReference type="RefSeq" id="WP_176066660.1">
    <property type="nucleotide sequence ID" value="NZ_JABWMJ010000002.1"/>
</dbReference>
<keyword evidence="2" id="KW-1133">Transmembrane helix</keyword>
<organism evidence="3 4">
    <name type="scientific">Piscinibacter koreensis</name>
    <dbReference type="NCBI Taxonomy" id="2742824"/>
    <lineage>
        <taxon>Bacteria</taxon>
        <taxon>Pseudomonadati</taxon>
        <taxon>Pseudomonadota</taxon>
        <taxon>Betaproteobacteria</taxon>
        <taxon>Burkholderiales</taxon>
        <taxon>Sphaerotilaceae</taxon>
        <taxon>Piscinibacter</taxon>
    </lineage>
</organism>
<keyword evidence="2" id="KW-0812">Transmembrane</keyword>
<gene>
    <name evidence="3" type="ORF">HQN59_04820</name>
</gene>
<evidence type="ECO:0000256" key="1">
    <source>
        <dbReference type="SAM" id="MobiDB-lite"/>
    </source>
</evidence>
<evidence type="ECO:0000313" key="3">
    <source>
        <dbReference type="EMBL" id="NUZ05082.1"/>
    </source>
</evidence>
<proteinExistence type="predicted"/>
<feature type="region of interest" description="Disordered" evidence="1">
    <location>
        <begin position="1"/>
        <end position="22"/>
    </location>
</feature>
<reference evidence="3 4" key="1">
    <citation type="submission" date="2020-06" db="EMBL/GenBank/DDBJ databases">
        <title>Schlegella sp. ID0723 isolated from air conditioner.</title>
        <authorList>
            <person name="Kim D.Y."/>
            <person name="Kim D.-U."/>
        </authorList>
    </citation>
    <scope>NUCLEOTIDE SEQUENCE [LARGE SCALE GENOMIC DNA]</scope>
    <source>
        <strain evidence="3 4">ID0723</strain>
    </source>
</reference>
<comment type="caution">
    <text evidence="3">The sequence shown here is derived from an EMBL/GenBank/DDBJ whole genome shotgun (WGS) entry which is preliminary data.</text>
</comment>
<feature type="transmembrane region" description="Helical" evidence="2">
    <location>
        <begin position="30"/>
        <end position="50"/>
    </location>
</feature>